<evidence type="ECO:0000259" key="1">
    <source>
        <dbReference type="Pfam" id="PF13614"/>
    </source>
</evidence>
<evidence type="ECO:0000313" key="3">
    <source>
        <dbReference type="Proteomes" id="UP001209229"/>
    </source>
</evidence>
<dbReference type="SUPFAM" id="SSF52540">
    <property type="entry name" value="P-loop containing nucleoside triphosphate hydrolases"/>
    <property type="match status" value="1"/>
</dbReference>
<dbReference type="InterPro" id="IPR050678">
    <property type="entry name" value="DNA_Partitioning_ATPase"/>
</dbReference>
<feature type="domain" description="AAA" evidence="1">
    <location>
        <begin position="7"/>
        <end position="167"/>
    </location>
</feature>
<dbReference type="PANTHER" id="PTHR13696">
    <property type="entry name" value="P-LOOP CONTAINING NUCLEOSIDE TRIPHOSPHATE HYDROLASE"/>
    <property type="match status" value="1"/>
</dbReference>
<dbReference type="InterPro" id="IPR025669">
    <property type="entry name" value="AAA_dom"/>
</dbReference>
<keyword evidence="3" id="KW-1185">Reference proteome</keyword>
<evidence type="ECO:0000313" key="2">
    <source>
        <dbReference type="EMBL" id="MCW3789402.1"/>
    </source>
</evidence>
<dbReference type="EMBL" id="JAPDPJ010000106">
    <property type="protein sequence ID" value="MCW3789402.1"/>
    <property type="molecule type" value="Genomic_DNA"/>
</dbReference>
<protein>
    <submittedName>
        <fullName evidence="2">ParA family protein</fullName>
    </submittedName>
</protein>
<name>A0AAE3M9I8_9BACT</name>
<reference evidence="2" key="1">
    <citation type="submission" date="2022-10" db="EMBL/GenBank/DDBJ databases">
        <authorList>
            <person name="Yu W.X."/>
        </authorList>
    </citation>
    <scope>NUCLEOTIDE SEQUENCE</scope>
    <source>
        <strain evidence="2">AAT</strain>
    </source>
</reference>
<dbReference type="InterPro" id="IPR027417">
    <property type="entry name" value="P-loop_NTPase"/>
</dbReference>
<comment type="caution">
    <text evidence="2">The sequence shown here is derived from an EMBL/GenBank/DDBJ whole genome shotgun (WGS) entry which is preliminary data.</text>
</comment>
<dbReference type="Gene3D" id="3.40.50.300">
    <property type="entry name" value="P-loop containing nucleotide triphosphate hydrolases"/>
    <property type="match status" value="1"/>
</dbReference>
<dbReference type="CDD" id="cd02042">
    <property type="entry name" value="ParAB_family"/>
    <property type="match status" value="1"/>
</dbReference>
<dbReference type="Pfam" id="PF13614">
    <property type="entry name" value="AAA_31"/>
    <property type="match status" value="1"/>
</dbReference>
<sequence>MRKSINIAITNFKGGTGKTTTAVNLAHGLADRGYKVLAIDLDAQANLTDLMGVQIDPEQCISEALRKKINNVTIINVKQNLDVVPSHNFSMVGIETELQNMLSKSDRQLERCISPYYDSYDFIIMDLAPALNSLTVNAYNIADRLIVPILSDYLSLTGLYTLENRLEDDLEMSISDILITKHEASTSLAKEVLNELSENRKGILCNTVIPKNIALSEQGIAKESIYDYAPTSAGAIAYREFVNEIIKRTNG</sequence>
<dbReference type="RefSeq" id="WP_301192956.1">
    <property type="nucleotide sequence ID" value="NZ_JAPDPJ010000106.1"/>
</dbReference>
<dbReference type="Proteomes" id="UP001209229">
    <property type="component" value="Unassembled WGS sequence"/>
</dbReference>
<accession>A0AAE3M9I8</accession>
<proteinExistence type="predicted"/>
<dbReference type="PANTHER" id="PTHR13696:SF99">
    <property type="entry name" value="COBYRINIC ACID AC-DIAMIDE SYNTHASE"/>
    <property type="match status" value="1"/>
</dbReference>
<gene>
    <name evidence="2" type="ORF">OM075_23265</name>
</gene>
<dbReference type="AlphaFoldDB" id="A0AAE3M9I8"/>
<dbReference type="FunFam" id="3.40.50.300:FF:000285">
    <property type="entry name" value="Sporulation initiation inhibitor Soj"/>
    <property type="match status" value="1"/>
</dbReference>
<organism evidence="2 3">
    <name type="scientific">Plebeiibacterium sediminum</name>
    <dbReference type="NCBI Taxonomy" id="2992112"/>
    <lineage>
        <taxon>Bacteria</taxon>
        <taxon>Pseudomonadati</taxon>
        <taxon>Bacteroidota</taxon>
        <taxon>Bacteroidia</taxon>
        <taxon>Marinilabiliales</taxon>
        <taxon>Marinilabiliaceae</taxon>
        <taxon>Plebeiibacterium</taxon>
    </lineage>
</organism>